<dbReference type="InterPro" id="IPR050412">
    <property type="entry name" value="Ig-like_Receptors_ImmuneReg"/>
</dbReference>
<keyword evidence="9" id="KW-0325">Glycoprotein</keyword>
<evidence type="ECO:0000256" key="12">
    <source>
        <dbReference type="SAM" id="Phobius"/>
    </source>
</evidence>
<feature type="compositionally biased region" description="Low complexity" evidence="11">
    <location>
        <begin position="586"/>
        <end position="597"/>
    </location>
</feature>
<keyword evidence="2" id="KW-1003">Cell membrane</keyword>
<evidence type="ECO:0000259" key="13">
    <source>
        <dbReference type="PROSITE" id="PS50835"/>
    </source>
</evidence>
<keyword evidence="5" id="KW-0677">Repeat</keyword>
<dbReference type="GO" id="GO:0005886">
    <property type="term" value="C:plasma membrane"/>
    <property type="evidence" value="ECO:0007669"/>
    <property type="project" value="UniProtKB-SubCell"/>
</dbReference>
<feature type="region of interest" description="Disordered" evidence="11">
    <location>
        <begin position="506"/>
        <end position="534"/>
    </location>
</feature>
<feature type="region of interest" description="Disordered" evidence="11">
    <location>
        <begin position="579"/>
        <end position="629"/>
    </location>
</feature>
<feature type="domain" description="Ig-like" evidence="13">
    <location>
        <begin position="160"/>
        <end position="232"/>
    </location>
</feature>
<dbReference type="InterPro" id="IPR036179">
    <property type="entry name" value="Ig-like_dom_sf"/>
</dbReference>
<evidence type="ECO:0000256" key="7">
    <source>
        <dbReference type="ARBA" id="ARBA00023136"/>
    </source>
</evidence>
<dbReference type="Proteomes" id="UP000694728">
    <property type="component" value="Unplaced"/>
</dbReference>
<dbReference type="PANTHER" id="PTHR11738">
    <property type="entry name" value="MHC CLASS I NK CELL RECEPTOR"/>
    <property type="match status" value="1"/>
</dbReference>
<keyword evidence="3 12" id="KW-0812">Transmembrane</keyword>
<accession>A0A8D1J060</accession>
<evidence type="ECO:0000256" key="10">
    <source>
        <dbReference type="ARBA" id="ARBA00023319"/>
    </source>
</evidence>
<evidence type="ECO:0000313" key="14">
    <source>
        <dbReference type="Ensembl" id="ENSSSCP00045043081.1"/>
    </source>
</evidence>
<keyword evidence="8" id="KW-1015">Disulfide bond</keyword>
<dbReference type="PROSITE" id="PS50835">
    <property type="entry name" value="IG_LIKE"/>
    <property type="match status" value="1"/>
</dbReference>
<dbReference type="SMART" id="SM00409">
    <property type="entry name" value="IG"/>
    <property type="match status" value="3"/>
</dbReference>
<dbReference type="InterPro" id="IPR013151">
    <property type="entry name" value="Immunoglobulin_dom"/>
</dbReference>
<dbReference type="GO" id="GO:0007166">
    <property type="term" value="P:cell surface receptor signaling pathway"/>
    <property type="evidence" value="ECO:0007669"/>
    <property type="project" value="UniProtKB-ARBA"/>
</dbReference>
<dbReference type="InterPro" id="IPR013783">
    <property type="entry name" value="Ig-like_fold"/>
</dbReference>
<evidence type="ECO:0000256" key="11">
    <source>
        <dbReference type="SAM" id="MobiDB-lite"/>
    </source>
</evidence>
<name>A0A8D1J060_PIG</name>
<dbReference type="AlphaFoldDB" id="A0A8D1J060"/>
<evidence type="ECO:0000256" key="1">
    <source>
        <dbReference type="ARBA" id="ARBA00004162"/>
    </source>
</evidence>
<dbReference type="InterPro" id="IPR007110">
    <property type="entry name" value="Ig-like_dom"/>
</dbReference>
<dbReference type="SUPFAM" id="SSF48726">
    <property type="entry name" value="Immunoglobulin"/>
    <property type="match status" value="4"/>
</dbReference>
<dbReference type="FunFam" id="2.60.40.10:FF:000049">
    <property type="entry name" value="Leukocyte immunoglobulin-like receptor subfamily B member 1"/>
    <property type="match status" value="4"/>
</dbReference>
<dbReference type="Ensembl" id="ENSSSCT00045061325.1">
    <property type="protein sequence ID" value="ENSSSCP00045043081.1"/>
    <property type="gene ID" value="ENSSSCG00045035690.1"/>
</dbReference>
<keyword evidence="7 12" id="KW-0472">Membrane</keyword>
<evidence type="ECO:0000256" key="5">
    <source>
        <dbReference type="ARBA" id="ARBA00022737"/>
    </source>
</evidence>
<protein>
    <submittedName>
        <fullName evidence="14">Leukocyte immunoglobulin-like receptor subfamily A member 6</fullName>
    </submittedName>
</protein>
<evidence type="ECO:0000256" key="8">
    <source>
        <dbReference type="ARBA" id="ARBA00023157"/>
    </source>
</evidence>
<dbReference type="Pfam" id="PF00047">
    <property type="entry name" value="ig"/>
    <property type="match status" value="2"/>
</dbReference>
<dbReference type="InterPro" id="IPR003599">
    <property type="entry name" value="Ig_sub"/>
</dbReference>
<reference evidence="14" key="1">
    <citation type="submission" date="2025-08" db="UniProtKB">
        <authorList>
            <consortium name="Ensembl"/>
        </authorList>
    </citation>
    <scope>IDENTIFICATION</scope>
</reference>
<organism evidence="14 15">
    <name type="scientific">Sus scrofa</name>
    <name type="common">Pig</name>
    <dbReference type="NCBI Taxonomy" id="9823"/>
    <lineage>
        <taxon>Eukaryota</taxon>
        <taxon>Metazoa</taxon>
        <taxon>Chordata</taxon>
        <taxon>Craniata</taxon>
        <taxon>Vertebrata</taxon>
        <taxon>Euteleostomi</taxon>
        <taxon>Mammalia</taxon>
        <taxon>Eutheria</taxon>
        <taxon>Laurasiatheria</taxon>
        <taxon>Artiodactyla</taxon>
        <taxon>Suina</taxon>
        <taxon>Suidae</taxon>
        <taxon>Sus</taxon>
    </lineage>
</organism>
<evidence type="ECO:0000256" key="2">
    <source>
        <dbReference type="ARBA" id="ARBA00022475"/>
    </source>
</evidence>
<evidence type="ECO:0000256" key="4">
    <source>
        <dbReference type="ARBA" id="ARBA00022729"/>
    </source>
</evidence>
<sequence length="664" mass="71021">MTGRTSLQGATPWALSVLRAPDSPPAAQPGPRGGDAMTPTLPALLCLGLSVGLGTQVQAGTLPKPTLWAEPGPLVTWYSPVTIWCQGTLGAQEFLLYTEGSPTPWYRLSPLEAGDKAKFSIQYMTEAYAGRYRCYYISPTGRSEPSDALELVVTGAYEKPALSALPSPVVASGGNVTLQCGSWHRYDRFILTKEGEHKSSWTLDTQQRANGQTQALFPVGPVTPSHRGTFRCYGSSRDKPQVWSHPSDPLELLVSGGSGKPSLLTPQGPVVASGQSLTLQCRSAISYDRFALAKEGARVLRQRPAWQPQAGLSQAHFRLGQVSSLHGGRYRCYGGHNLSSLWSAPSDPLDILVAGWFPAIPSLSVQPGSSVAAGQNVTLLCQSWSLMDTFLLSKEGAAHPPLRLRSQPRAGQNQAQFSMGPVTSAHGGTYRCYSSLGRDPYLLSQPSHPLELVVSGGSQDQPLPPTDSGPRRGLPWYLSLLIGVSVAFVLLLLLLFLLRHRHRHRGQDRCRKSGAADPEPEDRGLQNSSSSAADAQDQNLYAAVKDTQSEEGAELDHLAAASADAQDVTYAQLSHGTLSRGTKATLPPSLGSPQQSPACMLLSPSASPRRTQTPHSRDWITGTPEGTGTACSGHHLITTHQPGPLTETPGAPGALWGQLFSHQR</sequence>
<comment type="subcellular location">
    <subcellularLocation>
        <location evidence="1">Cell membrane</location>
        <topology evidence="1">Single-pass membrane protein</topology>
    </subcellularLocation>
</comment>
<dbReference type="Gene3D" id="2.60.40.10">
    <property type="entry name" value="Immunoglobulins"/>
    <property type="match status" value="4"/>
</dbReference>
<dbReference type="Pfam" id="PF13895">
    <property type="entry name" value="Ig_2"/>
    <property type="match status" value="1"/>
</dbReference>
<keyword evidence="4" id="KW-0732">Signal</keyword>
<proteinExistence type="predicted"/>
<evidence type="ECO:0000256" key="6">
    <source>
        <dbReference type="ARBA" id="ARBA00022989"/>
    </source>
</evidence>
<keyword evidence="10" id="KW-0393">Immunoglobulin domain</keyword>
<feature type="compositionally biased region" description="Polar residues" evidence="11">
    <location>
        <begin position="604"/>
        <end position="614"/>
    </location>
</feature>
<feature type="transmembrane region" description="Helical" evidence="12">
    <location>
        <begin position="476"/>
        <end position="498"/>
    </location>
</feature>
<keyword evidence="6 12" id="KW-1133">Transmembrane helix</keyword>
<evidence type="ECO:0000256" key="3">
    <source>
        <dbReference type="ARBA" id="ARBA00022692"/>
    </source>
</evidence>
<gene>
    <name evidence="14" type="primary">LOC100624191</name>
</gene>
<evidence type="ECO:0000256" key="9">
    <source>
        <dbReference type="ARBA" id="ARBA00023180"/>
    </source>
</evidence>
<evidence type="ECO:0000313" key="15">
    <source>
        <dbReference type="Proteomes" id="UP000694728"/>
    </source>
</evidence>
<dbReference type="PANTHER" id="PTHR11738:SF179">
    <property type="entry name" value="LEUKOCYTE IMMUNOGLOBULIN-LIKE RECEPTOR SUBFAMILY A MEMBER 5"/>
    <property type="match status" value="1"/>
</dbReference>